<organism evidence="2">
    <name type="scientific">Kuenenia stuttgartiensis</name>
    <dbReference type="NCBI Taxonomy" id="174633"/>
    <lineage>
        <taxon>Bacteria</taxon>
        <taxon>Pseudomonadati</taxon>
        <taxon>Planctomycetota</taxon>
        <taxon>Candidatus Brocadiia</taxon>
        <taxon>Candidatus Brocadiales</taxon>
        <taxon>Candidatus Brocadiaceae</taxon>
        <taxon>Candidatus Kuenenia</taxon>
    </lineage>
</organism>
<dbReference type="PANTHER" id="PTHR38037:SF2">
    <property type="entry name" value="ATP-DEPENDENT ZINC PROTEASE DOMAIN-CONTAINING PROTEIN-RELATED"/>
    <property type="match status" value="1"/>
</dbReference>
<evidence type="ECO:0000259" key="1">
    <source>
        <dbReference type="Pfam" id="PF05618"/>
    </source>
</evidence>
<dbReference type="SUPFAM" id="SSF50630">
    <property type="entry name" value="Acid proteases"/>
    <property type="match status" value="1"/>
</dbReference>
<dbReference type="InterPro" id="IPR021109">
    <property type="entry name" value="Peptidase_aspartic_dom_sf"/>
</dbReference>
<sequence length="217" mass="24708">MDNSHFFFRFNCSGGIISMIKSMFPPFRACEIATAGFLQRFVSHLLLYKTKSIFIIASLFLVFAFHSLADAKSKEILGRVEKILVFPGNIVLKAKVDTGAKTCSINAPVYTLFERDGEKWVKFELINEKGEKLNIEERVIRTATVKRIGMPSEKRPVIKLGICIGGIYKEVEVTLSNRTRFMYQMLIGRNFLLDDFFIDVSSTYSKEPKCESVFGDE</sequence>
<dbReference type="Gene3D" id="2.40.70.10">
    <property type="entry name" value="Acid Proteases"/>
    <property type="match status" value="1"/>
</dbReference>
<name>Q1Q3D4_KUEST</name>
<reference evidence="2" key="1">
    <citation type="journal article" date="2006" name="Nature">
        <title>Deciphering the evolution and metabolism of an anammox bacterium from a community genome.</title>
        <authorList>
            <person name="Strous M."/>
            <person name="Pelletier E."/>
            <person name="Mangenot S."/>
            <person name="Rattei T."/>
            <person name="Lehner A."/>
            <person name="Taylor M.W."/>
            <person name="Horn M."/>
            <person name="Daims H."/>
            <person name="Bartol-Mavel D."/>
            <person name="Wincker P."/>
            <person name="Barbe V."/>
            <person name="Fonknechten N."/>
            <person name="Vallenet D."/>
            <person name="Segurens B."/>
            <person name="Schenowitz-Truong C."/>
            <person name="Medigue C."/>
            <person name="Collingro A."/>
            <person name="Snel B."/>
            <person name="Dutilh B.E."/>
            <person name="OpDenCamp H.J.M."/>
            <person name="vanDerDrift C."/>
            <person name="Cirpus I."/>
            <person name="vanDePas-Schoonen K.T."/>
            <person name="Harhangi H.R."/>
            <person name="vanNiftrik L."/>
            <person name="Schmid M."/>
            <person name="Keltjens J."/>
            <person name="vanDeVossenberg J."/>
            <person name="Kartal B."/>
            <person name="Meier H."/>
            <person name="Frishman D."/>
            <person name="Huynen M.A."/>
            <person name="Mewes H."/>
            <person name="Weissenbach J."/>
            <person name="Jetten M.S.M."/>
            <person name="Wagner M."/>
            <person name="LePaslier D."/>
        </authorList>
    </citation>
    <scope>NUCLEOTIDE SEQUENCE</scope>
</reference>
<reference evidence="2" key="2">
    <citation type="submission" date="2006-01" db="EMBL/GenBank/DDBJ databases">
        <authorList>
            <person name="Genoscope"/>
        </authorList>
    </citation>
    <scope>NUCLEOTIDE SEQUENCE</scope>
</reference>
<gene>
    <name evidence="2" type="ORF">kuste3759</name>
</gene>
<dbReference type="Pfam" id="PF05618">
    <property type="entry name" value="Zn_protease"/>
    <property type="match status" value="1"/>
</dbReference>
<proteinExistence type="predicted"/>
<dbReference type="EMBL" id="CT573071">
    <property type="protein sequence ID" value="CAJ74522.1"/>
    <property type="molecule type" value="Genomic_DNA"/>
</dbReference>
<protein>
    <recommendedName>
        <fullName evidence="1">Retropepsin-like aspartic endopeptidase domain-containing protein</fullName>
    </recommendedName>
</protein>
<evidence type="ECO:0000313" key="2">
    <source>
        <dbReference type="EMBL" id="CAJ74522.1"/>
    </source>
</evidence>
<dbReference type="InterPro" id="IPR008503">
    <property type="entry name" value="Asp_endopeptidase"/>
</dbReference>
<dbReference type="AlphaFoldDB" id="Q1Q3D4"/>
<feature type="domain" description="Retropepsin-like aspartic endopeptidase" evidence="1">
    <location>
        <begin position="76"/>
        <end position="207"/>
    </location>
</feature>
<accession>Q1Q3D4</accession>
<dbReference type="PANTHER" id="PTHR38037">
    <property type="entry name" value="ZN_PROTEASE DOMAIN-CONTAINING PROTEIN"/>
    <property type="match status" value="1"/>
</dbReference>